<feature type="coiled-coil region" evidence="1">
    <location>
        <begin position="264"/>
        <end position="294"/>
    </location>
</feature>
<dbReference type="Proteomes" id="UP000253862">
    <property type="component" value="Chromosome"/>
</dbReference>
<dbReference type="InterPro" id="IPR035965">
    <property type="entry name" value="PAS-like_dom_sf"/>
</dbReference>
<gene>
    <name evidence="4" type="ORF">CGC43_02575</name>
</gene>
<dbReference type="SUPFAM" id="SSF55785">
    <property type="entry name" value="PYP-like sensor domain (PAS domain)"/>
    <property type="match status" value="2"/>
</dbReference>
<dbReference type="PROSITE" id="PS50112">
    <property type="entry name" value="PAS"/>
    <property type="match status" value="1"/>
</dbReference>
<dbReference type="EMBL" id="CP022375">
    <property type="protein sequence ID" value="AXH29540.1"/>
    <property type="molecule type" value="Genomic_DNA"/>
</dbReference>
<evidence type="ECO:0000259" key="3">
    <source>
        <dbReference type="PROSITE" id="PS50113"/>
    </source>
</evidence>
<proteinExistence type="predicted"/>
<dbReference type="CDD" id="cd00130">
    <property type="entry name" value="PAS"/>
    <property type="match status" value="1"/>
</dbReference>
<feature type="domain" description="PAC" evidence="3">
    <location>
        <begin position="224"/>
        <end position="276"/>
    </location>
</feature>
<evidence type="ECO:0000256" key="1">
    <source>
        <dbReference type="SAM" id="Coils"/>
    </source>
</evidence>
<organism evidence="4 5">
    <name type="scientific">Francisella opportunistica</name>
    <dbReference type="NCBI Taxonomy" id="2016517"/>
    <lineage>
        <taxon>Bacteria</taxon>
        <taxon>Pseudomonadati</taxon>
        <taxon>Pseudomonadota</taxon>
        <taxon>Gammaproteobacteria</taxon>
        <taxon>Thiotrichales</taxon>
        <taxon>Francisellaceae</taxon>
        <taxon>Francisella</taxon>
    </lineage>
</organism>
<evidence type="ECO:0000313" key="5">
    <source>
        <dbReference type="Proteomes" id="UP000253862"/>
    </source>
</evidence>
<reference evidence="4 5" key="1">
    <citation type="submission" date="2017-07" db="EMBL/GenBank/DDBJ databases">
        <title>Complete genome sequences and comparative analysis of the novel pathogen Francisella opportunistica.</title>
        <authorList>
            <person name="Dietrich E.A."/>
            <person name="Kingry L.C."/>
            <person name="Petersen J.M."/>
        </authorList>
    </citation>
    <scope>NUCLEOTIDE SEQUENCE [LARGE SCALE GENOMIC DNA]</scope>
    <source>
        <strain evidence="4 5">14-2155</strain>
    </source>
</reference>
<dbReference type="Gene3D" id="3.30.450.20">
    <property type="entry name" value="PAS domain"/>
    <property type="match status" value="2"/>
</dbReference>
<accession>A0A345JQE4</accession>
<keyword evidence="1" id="KW-0175">Coiled coil</keyword>
<dbReference type="Pfam" id="PF13426">
    <property type="entry name" value="PAS_9"/>
    <property type="match status" value="1"/>
</dbReference>
<dbReference type="InterPro" id="IPR000700">
    <property type="entry name" value="PAS-assoc_C"/>
</dbReference>
<dbReference type="RefSeq" id="WP_071628825.1">
    <property type="nucleotide sequence ID" value="NZ_CP022375.1"/>
</dbReference>
<name>A0A345JQE4_9GAMM</name>
<dbReference type="Pfam" id="PF08448">
    <property type="entry name" value="PAS_4"/>
    <property type="match status" value="1"/>
</dbReference>
<evidence type="ECO:0000259" key="2">
    <source>
        <dbReference type="PROSITE" id="PS50112"/>
    </source>
</evidence>
<keyword evidence="5" id="KW-1185">Reference proteome</keyword>
<dbReference type="KEGG" id="foo:CGC45_02560"/>
<protein>
    <submittedName>
        <fullName evidence="4">PAS domain-containing protein</fullName>
    </submittedName>
</protein>
<sequence length="302" mass="34830">MSDMSEKRIKELEQQIESYKVYKDIVDSLNIDIYWKDSNGKLLGANKHFVNTLKINEKDIIGKPERELVVTDNPEEISGNETVAQHVNTDIFLREKYIDKNTKNGIFLTQRKMIKNENNNVEKIIVISIDINQFKDTNMDNYFMIENLDVTFQQIINTIDANIYWKNTQGQYIGMNQSNAETLKITNIKDALYKNELELLGNKNLLAKNILMNDLKVIHSGSNISYEENYPTKNNEIGIYLSKKACLKDEKGNVIGLVGVSVDITKQKQLQKQLEQKNKELKEKDKKRSEAAEAVFDVLSKI</sequence>
<evidence type="ECO:0000313" key="4">
    <source>
        <dbReference type="EMBL" id="AXH29540.1"/>
    </source>
</evidence>
<dbReference type="InterPro" id="IPR013656">
    <property type="entry name" value="PAS_4"/>
</dbReference>
<dbReference type="OrthoDB" id="9792854at2"/>
<dbReference type="InterPro" id="IPR000014">
    <property type="entry name" value="PAS"/>
</dbReference>
<feature type="domain" description="PAS" evidence="2">
    <location>
        <begin position="18"/>
        <end position="63"/>
    </location>
</feature>
<dbReference type="AlphaFoldDB" id="A0A345JQE4"/>
<dbReference type="PROSITE" id="PS50113">
    <property type="entry name" value="PAC"/>
    <property type="match status" value="1"/>
</dbReference>